<proteinExistence type="predicted"/>
<dbReference type="Proteomes" id="UP000190188">
    <property type="component" value="Unassembled WGS sequence"/>
</dbReference>
<dbReference type="RefSeq" id="WP_078498836.1">
    <property type="nucleotide sequence ID" value="NZ_MSZX01000004.1"/>
</dbReference>
<accession>A0A1T2XF71</accession>
<dbReference type="EMBL" id="MSZX01000004">
    <property type="protein sequence ID" value="OPA78500.1"/>
    <property type="molecule type" value="Genomic_DNA"/>
</dbReference>
<dbReference type="AlphaFoldDB" id="A0A1T2XF71"/>
<comment type="caution">
    <text evidence="1">The sequence shown here is derived from an EMBL/GenBank/DDBJ whole genome shotgun (WGS) entry which is preliminary data.</text>
</comment>
<evidence type="ECO:0000313" key="1">
    <source>
        <dbReference type="EMBL" id="OPA78500.1"/>
    </source>
</evidence>
<protein>
    <submittedName>
        <fullName evidence="1">Uncharacterized protein</fullName>
    </submittedName>
</protein>
<dbReference type="OrthoDB" id="2615460at2"/>
<gene>
    <name evidence="1" type="ORF">BVG16_11555</name>
</gene>
<evidence type="ECO:0000313" key="2">
    <source>
        <dbReference type="Proteomes" id="UP000190188"/>
    </source>
</evidence>
<name>A0A1T2XF71_9BACL</name>
<reference evidence="1 2" key="1">
    <citation type="submission" date="2017-01" db="EMBL/GenBank/DDBJ databases">
        <title>Genome analysis of Paenibacillus selenitrireducens ES3-24.</title>
        <authorList>
            <person name="Xu D."/>
            <person name="Yao R."/>
            <person name="Zheng S."/>
        </authorList>
    </citation>
    <scope>NUCLEOTIDE SEQUENCE [LARGE SCALE GENOMIC DNA]</scope>
    <source>
        <strain evidence="1 2">ES3-24</strain>
    </source>
</reference>
<keyword evidence="2" id="KW-1185">Reference proteome</keyword>
<dbReference type="STRING" id="1324314.BVG16_11555"/>
<sequence>MNINNTFEVSKKITALADKYNELSTKASDEVLKNVYAEMTFQLDEIYAELLQISNHYPDDKNEKIVTIKKSIDGLSSDSELTLLHEYEHENLALVEDTSMEVYLVPLDVLKQE</sequence>
<organism evidence="1 2">
    <name type="scientific">Paenibacillus selenitireducens</name>
    <dbReference type="NCBI Taxonomy" id="1324314"/>
    <lineage>
        <taxon>Bacteria</taxon>
        <taxon>Bacillati</taxon>
        <taxon>Bacillota</taxon>
        <taxon>Bacilli</taxon>
        <taxon>Bacillales</taxon>
        <taxon>Paenibacillaceae</taxon>
        <taxon>Paenibacillus</taxon>
    </lineage>
</organism>